<dbReference type="EMBL" id="CP001321">
    <property type="protein sequence ID" value="ACL33333.1"/>
    <property type="molecule type" value="Genomic_DNA"/>
</dbReference>
<reference evidence="9 10" key="1">
    <citation type="journal article" date="2009" name="J. Bacteriol.">
        <title>Complete genome sequence of Haemophilus parasuis SH0165.</title>
        <authorList>
            <person name="Yue M."/>
            <person name="Yang F."/>
            <person name="Yang J."/>
            <person name="Bei W."/>
            <person name="Cai X."/>
            <person name="Chen L."/>
            <person name="Dong J."/>
            <person name="Zhou R."/>
            <person name="Jin M."/>
            <person name="Jin Q."/>
            <person name="Chen H."/>
        </authorList>
    </citation>
    <scope>NUCLEOTIDE SEQUENCE [LARGE SCALE GENOMIC DNA]</scope>
    <source>
        <strain evidence="9 10">SH0165</strain>
    </source>
</reference>
<comment type="similarity">
    <text evidence="1">Belongs to the N(4)/N(6)-methyltransferase family.</text>
</comment>
<name>B8F7N1_GLAP5</name>
<dbReference type="SUPFAM" id="SSF53335">
    <property type="entry name" value="S-adenosyl-L-methionine-dependent methyltransferases"/>
    <property type="match status" value="1"/>
</dbReference>
<dbReference type="Pfam" id="PF18273">
    <property type="entry name" value="T3RM_EcoP15I_C"/>
    <property type="match status" value="1"/>
</dbReference>
<evidence type="ECO:0000256" key="5">
    <source>
        <dbReference type="ARBA" id="ARBA00022691"/>
    </source>
</evidence>
<dbReference type="GO" id="GO:0032259">
    <property type="term" value="P:methylation"/>
    <property type="evidence" value="ECO:0007669"/>
    <property type="project" value="UniProtKB-KW"/>
</dbReference>
<dbReference type="InterPro" id="IPR002052">
    <property type="entry name" value="DNA_methylase_N6_adenine_CS"/>
</dbReference>
<comment type="catalytic activity">
    <reaction evidence="6">
        <text>a 2'-deoxyadenosine in DNA + S-adenosyl-L-methionine = an N(6)-methyl-2'-deoxyadenosine in DNA + S-adenosyl-L-homocysteine + H(+)</text>
        <dbReference type="Rhea" id="RHEA:15197"/>
        <dbReference type="Rhea" id="RHEA-COMP:12418"/>
        <dbReference type="Rhea" id="RHEA-COMP:12419"/>
        <dbReference type="ChEBI" id="CHEBI:15378"/>
        <dbReference type="ChEBI" id="CHEBI:57856"/>
        <dbReference type="ChEBI" id="CHEBI:59789"/>
        <dbReference type="ChEBI" id="CHEBI:90615"/>
        <dbReference type="ChEBI" id="CHEBI:90616"/>
        <dbReference type="EC" id="2.1.1.72"/>
    </reaction>
</comment>
<evidence type="ECO:0000259" key="7">
    <source>
        <dbReference type="Pfam" id="PF01555"/>
    </source>
</evidence>
<accession>B8F7N1</accession>
<dbReference type="Pfam" id="PF01555">
    <property type="entry name" value="N6_N4_Mtase"/>
    <property type="match status" value="1"/>
</dbReference>
<dbReference type="InterPro" id="IPR029063">
    <property type="entry name" value="SAM-dependent_MTases_sf"/>
</dbReference>
<keyword evidence="10" id="KW-1185">Reference proteome</keyword>
<evidence type="ECO:0000256" key="6">
    <source>
        <dbReference type="ARBA" id="ARBA00047942"/>
    </source>
</evidence>
<evidence type="ECO:0000259" key="8">
    <source>
        <dbReference type="Pfam" id="PF18273"/>
    </source>
</evidence>
<proteinExistence type="inferred from homology"/>
<evidence type="ECO:0000313" key="10">
    <source>
        <dbReference type="Proteomes" id="UP000006743"/>
    </source>
</evidence>
<dbReference type="HOGENOM" id="CLU_020164_2_0_6"/>
<evidence type="ECO:0000256" key="2">
    <source>
        <dbReference type="ARBA" id="ARBA00011900"/>
    </source>
</evidence>
<dbReference type="PROSITE" id="PS00092">
    <property type="entry name" value="N6_MTASE"/>
    <property type="match status" value="1"/>
</dbReference>
<dbReference type="GO" id="GO:0003677">
    <property type="term" value="F:DNA binding"/>
    <property type="evidence" value="ECO:0007669"/>
    <property type="project" value="InterPro"/>
</dbReference>
<dbReference type="STRING" id="557723.HAPS_1827"/>
<keyword evidence="3 9" id="KW-0489">Methyltransferase</keyword>
<dbReference type="EC" id="2.1.1.72" evidence="2"/>
<evidence type="ECO:0000313" key="9">
    <source>
        <dbReference type="EMBL" id="ACL33333.1"/>
    </source>
</evidence>
<dbReference type="PIRSF" id="PIRSF015855">
    <property type="entry name" value="TypeIII_Mtase_mKpnI"/>
    <property type="match status" value="1"/>
</dbReference>
<dbReference type="InterPro" id="IPR002941">
    <property type="entry name" value="DNA_methylase_N4/N6"/>
</dbReference>
<keyword evidence="5" id="KW-0949">S-adenosyl-L-methionine</keyword>
<dbReference type="PATRIC" id="fig|557723.8.peg.1808"/>
<protein>
    <recommendedName>
        <fullName evidence="2">site-specific DNA-methyltransferase (adenine-specific)</fullName>
        <ecNumber evidence="2">2.1.1.72</ecNumber>
    </recommendedName>
</protein>
<dbReference type="AlphaFoldDB" id="B8F7N1"/>
<dbReference type="InterPro" id="IPR041405">
    <property type="entry name" value="T3RM_EcoP15I_C"/>
</dbReference>
<evidence type="ECO:0000256" key="4">
    <source>
        <dbReference type="ARBA" id="ARBA00022679"/>
    </source>
</evidence>
<dbReference type="REBASE" id="19833">
    <property type="entry name" value="M.HpaSHORF1827P"/>
</dbReference>
<dbReference type="PRINTS" id="PR00506">
    <property type="entry name" value="D21N6MTFRASE"/>
</dbReference>
<dbReference type="Gene3D" id="3.40.50.150">
    <property type="entry name" value="Vaccinia Virus protein VP39"/>
    <property type="match status" value="1"/>
</dbReference>
<dbReference type="GO" id="GO:0009007">
    <property type="term" value="F:site-specific DNA-methyltransferase (adenine-specific) activity"/>
    <property type="evidence" value="ECO:0007669"/>
    <property type="project" value="UniProtKB-EC"/>
</dbReference>
<feature type="domain" description="DNA methylase N-4/N-6" evidence="7">
    <location>
        <begin position="103"/>
        <end position="452"/>
    </location>
</feature>
<dbReference type="Proteomes" id="UP000006743">
    <property type="component" value="Chromosome"/>
</dbReference>
<dbReference type="RefSeq" id="WP_015939935.1">
    <property type="nucleotide sequence ID" value="NC_011852.1"/>
</dbReference>
<evidence type="ECO:0000256" key="1">
    <source>
        <dbReference type="ARBA" id="ARBA00006594"/>
    </source>
</evidence>
<organism evidence="9 10">
    <name type="scientific">Glaesserella parasuis serovar 5 (strain SH0165)</name>
    <name type="common">Haemophilus parasuis</name>
    <dbReference type="NCBI Taxonomy" id="557723"/>
    <lineage>
        <taxon>Bacteria</taxon>
        <taxon>Pseudomonadati</taxon>
        <taxon>Pseudomonadota</taxon>
        <taxon>Gammaproteobacteria</taxon>
        <taxon>Pasteurellales</taxon>
        <taxon>Pasteurellaceae</taxon>
        <taxon>Glaesserella</taxon>
    </lineage>
</organism>
<keyword evidence="4 9" id="KW-0808">Transferase</keyword>
<gene>
    <name evidence="9" type="ordered locus">HAPS_1827</name>
</gene>
<dbReference type="KEGG" id="hap:HAPS_1827"/>
<feature type="domain" description="Type III R-M EcoP15I C-terminal" evidence="8">
    <location>
        <begin position="531"/>
        <end position="625"/>
    </location>
</feature>
<sequence length="640" mass="72882">MSQSLLDLLKAHNPELFDKEGNFKFADFRTALAEADSTFSQETYRLDWRGKSYAKALVYDENRTLLSANHSHNANNLDSQNVLIQGDNLAVLKHLREAYRKQIKMIYIDPPYNTGSDGFVYQDDRKYTPEQIAQITGESEEYAEYIHGFINAKASSHSAWLTFMYPRLKLARELLKDDGVIFISIDDNEQAQLKLLCDEIFGEGNFVACLPTVMNLKGNNDEFAFAGTHEYTLVYCKDKTSTTFNQLSIDEDDLEDWQEDEQGFYKQGANLKATGTNAPREKRPNLFFPIFIDDNNTIFVTDDNNPPTDFVGELITLHPITNNQEMSWRWSKEKFKNSINDVIISRNGSIGIYKKQRPALGDLPSKKPKTIFYKPEYSSGNGTTQLKQLFDEKVFPNPKPLELLVDFIQLGVNDNDLVLDFFAGSGTTAHAVMQLNSEDNGNRKFICVQLDEPVKPKSEAEKAGFNTIFEITKARIQKSIEKIKAENPDFNGNLGFKEYKIVPTPDNFGTLADNPAHGLQLLENLQLSDTDCQNILTTWCVQDGMPLHHTPKQVDLGGYIAYRYDTVLYLLNKGFDTKHLAVILRRLDDTTDEFNIDKIVILEPHFDSKAKRELTEAIGQYKPRKGNKLYLVVRNRADKG</sequence>
<evidence type="ECO:0000256" key="3">
    <source>
        <dbReference type="ARBA" id="ARBA00022603"/>
    </source>
</evidence>
<dbReference type="InterPro" id="IPR002295">
    <property type="entry name" value="N4/N6-MTase_EcoPI_Mod-like"/>
</dbReference>
<dbReference type="GO" id="GO:0008170">
    <property type="term" value="F:N-methyltransferase activity"/>
    <property type="evidence" value="ECO:0007669"/>
    <property type="project" value="InterPro"/>
</dbReference>